<dbReference type="OrthoDB" id="10424833at2759"/>
<evidence type="ECO:0000256" key="4">
    <source>
        <dbReference type="ARBA" id="ARBA00023136"/>
    </source>
</evidence>
<feature type="transmembrane region" description="Helical" evidence="5">
    <location>
        <begin position="69"/>
        <end position="92"/>
    </location>
</feature>
<dbReference type="KEGG" id="pgu:PGUG_00003"/>
<keyword evidence="4 5" id="KW-0472">Membrane</keyword>
<proteinExistence type="predicted"/>
<dbReference type="HOGENOM" id="CLU_1390698_0_0_1"/>
<dbReference type="Proteomes" id="UP000001997">
    <property type="component" value="Unassembled WGS sequence"/>
</dbReference>
<evidence type="ECO:0000256" key="1">
    <source>
        <dbReference type="ARBA" id="ARBA00004141"/>
    </source>
</evidence>
<feature type="transmembrane region" description="Helical" evidence="5">
    <location>
        <begin position="45"/>
        <end position="62"/>
    </location>
</feature>
<organism evidence="7 8">
    <name type="scientific">Meyerozyma guilliermondii (strain ATCC 6260 / CBS 566 / DSM 6381 / JCM 1539 / NBRC 10279 / NRRL Y-324)</name>
    <name type="common">Yeast</name>
    <name type="synonym">Candida guilliermondii</name>
    <dbReference type="NCBI Taxonomy" id="294746"/>
    <lineage>
        <taxon>Eukaryota</taxon>
        <taxon>Fungi</taxon>
        <taxon>Dikarya</taxon>
        <taxon>Ascomycota</taxon>
        <taxon>Saccharomycotina</taxon>
        <taxon>Pichiomycetes</taxon>
        <taxon>Debaryomycetaceae</taxon>
        <taxon>Meyerozyma</taxon>
    </lineage>
</organism>
<dbReference type="Pfam" id="PF01284">
    <property type="entry name" value="MARVEL"/>
    <property type="match status" value="1"/>
</dbReference>
<keyword evidence="3 5" id="KW-1133">Transmembrane helix</keyword>
<evidence type="ECO:0000256" key="3">
    <source>
        <dbReference type="ARBA" id="ARBA00022989"/>
    </source>
</evidence>
<name>A5D9Q2_PICGU</name>
<dbReference type="InterPro" id="IPR008253">
    <property type="entry name" value="Marvel"/>
</dbReference>
<dbReference type="RefSeq" id="XP_001486626.2">
    <property type="nucleotide sequence ID" value="XM_001486576.1"/>
</dbReference>
<evidence type="ECO:0000256" key="5">
    <source>
        <dbReference type="SAM" id="Phobius"/>
    </source>
</evidence>
<reference evidence="7 8" key="1">
    <citation type="journal article" date="2009" name="Nature">
        <title>Evolution of pathogenicity and sexual reproduction in eight Candida genomes.</title>
        <authorList>
            <person name="Butler G."/>
            <person name="Rasmussen M.D."/>
            <person name="Lin M.F."/>
            <person name="Santos M.A."/>
            <person name="Sakthikumar S."/>
            <person name="Munro C.A."/>
            <person name="Rheinbay E."/>
            <person name="Grabherr M."/>
            <person name="Forche A."/>
            <person name="Reedy J.L."/>
            <person name="Agrafioti I."/>
            <person name="Arnaud M.B."/>
            <person name="Bates S."/>
            <person name="Brown A.J."/>
            <person name="Brunke S."/>
            <person name="Costanzo M.C."/>
            <person name="Fitzpatrick D.A."/>
            <person name="de Groot P.W."/>
            <person name="Harris D."/>
            <person name="Hoyer L.L."/>
            <person name="Hube B."/>
            <person name="Klis F.M."/>
            <person name="Kodira C."/>
            <person name="Lennard N."/>
            <person name="Logue M.E."/>
            <person name="Martin R."/>
            <person name="Neiman A.M."/>
            <person name="Nikolaou E."/>
            <person name="Quail M.A."/>
            <person name="Quinn J."/>
            <person name="Santos M.C."/>
            <person name="Schmitzberger F.F."/>
            <person name="Sherlock G."/>
            <person name="Shah P."/>
            <person name="Silverstein K.A."/>
            <person name="Skrzypek M.S."/>
            <person name="Soll D."/>
            <person name="Staggs R."/>
            <person name="Stansfield I."/>
            <person name="Stumpf M.P."/>
            <person name="Sudbery P.E."/>
            <person name="Srikantha T."/>
            <person name="Zeng Q."/>
            <person name="Berman J."/>
            <person name="Berriman M."/>
            <person name="Heitman J."/>
            <person name="Gow N.A."/>
            <person name="Lorenz M.C."/>
            <person name="Birren B.W."/>
            <person name="Kellis M."/>
            <person name="Cuomo C.A."/>
        </authorList>
    </citation>
    <scope>NUCLEOTIDE SEQUENCE [LARGE SCALE GENOMIC DNA]</scope>
    <source>
        <strain evidence="8">ATCC 6260 / CBS 566 / DSM 6381 / JCM 1539 / NBRC 10279 / NRRL Y-324</strain>
    </source>
</reference>
<evidence type="ECO:0000259" key="6">
    <source>
        <dbReference type="Pfam" id="PF01284"/>
    </source>
</evidence>
<evidence type="ECO:0000256" key="2">
    <source>
        <dbReference type="ARBA" id="ARBA00022692"/>
    </source>
</evidence>
<dbReference type="PANTHER" id="PTHR37451">
    <property type="entry name" value="MARVEL DOMAIN"/>
    <property type="match status" value="1"/>
</dbReference>
<sequence>MMKYHKRAFSAIYRIVQLLFSIAALGVSAAGVHLMGSWEKGNFSIAVSALSCVYLISALTLYKYFTAIVALCCDIIGFVLWIISFALVTQVWSGADCSYDFSSSYYYYYIDFDWSKICHVYMVVIAFGAVNWVSYLGSIFCIARLTSRKDSSFLVMDVLSYADEPVNDIEAAVSLEAAPPANIVNDVSQPEETKLN</sequence>
<feature type="domain" description="MARVEL" evidence="6">
    <location>
        <begin position="10"/>
        <end position="140"/>
    </location>
</feature>
<accession>A5D9Q2</accession>
<protein>
    <recommendedName>
        <fullName evidence="6">MARVEL domain-containing protein</fullName>
    </recommendedName>
</protein>
<evidence type="ECO:0000313" key="7">
    <source>
        <dbReference type="EMBL" id="EDK35905.2"/>
    </source>
</evidence>
<evidence type="ECO:0000313" key="8">
    <source>
        <dbReference type="Proteomes" id="UP000001997"/>
    </source>
</evidence>
<keyword evidence="2 5" id="KW-0812">Transmembrane</keyword>
<dbReference type="AlphaFoldDB" id="A5D9Q2"/>
<gene>
    <name evidence="7" type="ORF">PGUG_00003</name>
</gene>
<dbReference type="InParanoid" id="A5D9Q2"/>
<keyword evidence="8" id="KW-1185">Reference proteome</keyword>
<feature type="transmembrane region" description="Helical" evidence="5">
    <location>
        <begin position="120"/>
        <end position="143"/>
    </location>
</feature>
<dbReference type="GO" id="GO:0016020">
    <property type="term" value="C:membrane"/>
    <property type="evidence" value="ECO:0007669"/>
    <property type="project" value="UniProtKB-SubCell"/>
</dbReference>
<dbReference type="GeneID" id="5129121"/>
<comment type="subcellular location">
    <subcellularLocation>
        <location evidence="1">Membrane</location>
        <topology evidence="1">Multi-pass membrane protein</topology>
    </subcellularLocation>
</comment>
<dbReference type="PANTHER" id="PTHR37451:SF1">
    <property type="entry name" value="MARVEL DOMAIN-CONTAINING PROTEIN"/>
    <property type="match status" value="1"/>
</dbReference>
<dbReference type="EMBL" id="CH408155">
    <property type="protein sequence ID" value="EDK35905.2"/>
    <property type="molecule type" value="Genomic_DNA"/>
</dbReference>